<comment type="catalytic activity">
    <reaction evidence="5">
        <text>L-proline + a quinone = (S)-1-pyrroline-5-carboxylate + a quinol + H(+)</text>
        <dbReference type="Rhea" id="RHEA:23784"/>
        <dbReference type="ChEBI" id="CHEBI:15378"/>
        <dbReference type="ChEBI" id="CHEBI:17388"/>
        <dbReference type="ChEBI" id="CHEBI:24646"/>
        <dbReference type="ChEBI" id="CHEBI:60039"/>
        <dbReference type="ChEBI" id="CHEBI:132124"/>
        <dbReference type="EC" id="1.5.5.2"/>
    </reaction>
</comment>
<evidence type="ECO:0000256" key="3">
    <source>
        <dbReference type="ARBA" id="ARBA00023002"/>
    </source>
</evidence>
<dbReference type="SUPFAM" id="SSF51730">
    <property type="entry name" value="FAD-linked oxidoreductase"/>
    <property type="match status" value="1"/>
</dbReference>
<evidence type="ECO:0000313" key="7">
    <source>
        <dbReference type="EMBL" id="KAF5312734.1"/>
    </source>
</evidence>
<dbReference type="PANTHER" id="PTHR13914:SF0">
    <property type="entry name" value="PROLINE DEHYDROGENASE 1, MITOCHONDRIAL"/>
    <property type="match status" value="1"/>
</dbReference>
<dbReference type="Proteomes" id="UP000567179">
    <property type="component" value="Unassembled WGS sequence"/>
</dbReference>
<sequence length="621" mass="67285">MFPRARLGFLTPRPRYPFLHAKPCQRRALYSTTPNVTSTSRTRRSAARITAITAGTALLLTTSTVYASSGADEAELAARPALSSLVRAYAVYSMCSIPALVDAAPGMLSTLSSVPGIKQITEAFVRVTFFNQFVGADSAEDAVPLLHELRQGNKGALLAYSVEVDEDEAAGGTNTRASAITEPHKLIVEETLHCIDVAADFEASIHPNQGFAGRRTWIAIKFTAMLPDAHALIALSSRITEARKGLPEATSPDKNIPFPGAPRIEDLDVIMQPSSSSLSNNTELTPAHLHSLREFYEDLRRICGHARQRGVKIIIDAEYSWYQPAIDALTLGLMREFNSLEAPGVEGQIQPTVYGTFQAYLRRTPAQLALALEDARKHKYALGVKLVRGAYHPHELVAHAKRSASTSTSISPDDLPPVWSSKKDTDNAYNGCVRLLLAAVKADVDRCTTGKVAAVPVEAGNIQSSWASWFYGLLGWSASSSVSFVHDGKTLPKVPSVGVLFGTHNWESCALILKELVSVGLAEDDAASPYAGEGIKTGADTAERIAIGQLYGMSDDLTQWVVNRISCETPFVIKYVPYGALAEVMPYLSRRAIENKSVLGDGGATHERKRAGTEIRKRFFG</sequence>
<dbReference type="Pfam" id="PF01619">
    <property type="entry name" value="Pro_dh"/>
    <property type="match status" value="2"/>
</dbReference>
<proteinExistence type="inferred from homology"/>
<feature type="domain" description="Proline dehydrogenase" evidence="6">
    <location>
        <begin position="258"/>
        <end position="439"/>
    </location>
</feature>
<evidence type="ECO:0000256" key="4">
    <source>
        <dbReference type="ARBA" id="ARBA00023062"/>
    </source>
</evidence>
<dbReference type="InterPro" id="IPR029041">
    <property type="entry name" value="FAD-linked_oxidoreductase-like"/>
</dbReference>
<dbReference type="PANTHER" id="PTHR13914">
    <property type="entry name" value="PROLINE OXIDASE"/>
    <property type="match status" value="1"/>
</dbReference>
<evidence type="ECO:0000256" key="1">
    <source>
        <dbReference type="ARBA" id="ARBA00005869"/>
    </source>
</evidence>
<evidence type="ECO:0000256" key="2">
    <source>
        <dbReference type="ARBA" id="ARBA00012695"/>
    </source>
</evidence>
<evidence type="ECO:0000313" key="8">
    <source>
        <dbReference type="Proteomes" id="UP000567179"/>
    </source>
</evidence>
<dbReference type="InterPro" id="IPR002872">
    <property type="entry name" value="Proline_DH_dom"/>
</dbReference>
<dbReference type="EMBL" id="JAACJJ010000056">
    <property type="protein sequence ID" value="KAF5312734.1"/>
    <property type="molecule type" value="Genomic_DNA"/>
</dbReference>
<keyword evidence="8" id="KW-1185">Reference proteome</keyword>
<dbReference type="GO" id="GO:0005739">
    <property type="term" value="C:mitochondrion"/>
    <property type="evidence" value="ECO:0007669"/>
    <property type="project" value="TreeGrafter"/>
</dbReference>
<dbReference type="OrthoDB" id="5464at2759"/>
<feature type="domain" description="Proline dehydrogenase" evidence="6">
    <location>
        <begin position="496"/>
        <end position="598"/>
    </location>
</feature>
<comment type="cofactor">
    <cofactor evidence="5">
        <name>FAD</name>
        <dbReference type="ChEBI" id="CHEBI:57692"/>
    </cofactor>
</comment>
<evidence type="ECO:0000259" key="6">
    <source>
        <dbReference type="Pfam" id="PF01619"/>
    </source>
</evidence>
<dbReference type="InterPro" id="IPR015659">
    <property type="entry name" value="Proline_oxidase"/>
</dbReference>
<protein>
    <recommendedName>
        <fullName evidence="2 5">Proline dehydrogenase</fullName>
        <ecNumber evidence="2 5">1.5.5.2</ecNumber>
    </recommendedName>
</protein>
<dbReference type="GO" id="GO:0004657">
    <property type="term" value="F:proline dehydrogenase activity"/>
    <property type="evidence" value="ECO:0007669"/>
    <property type="project" value="UniProtKB-EC"/>
</dbReference>
<dbReference type="GO" id="GO:0071949">
    <property type="term" value="F:FAD binding"/>
    <property type="evidence" value="ECO:0007669"/>
    <property type="project" value="TreeGrafter"/>
</dbReference>
<evidence type="ECO:0000256" key="5">
    <source>
        <dbReference type="RuleBase" id="RU364054"/>
    </source>
</evidence>
<keyword evidence="3 5" id="KW-0560">Oxidoreductase</keyword>
<dbReference type="AlphaFoldDB" id="A0A8H5EUD0"/>
<dbReference type="GO" id="GO:0010133">
    <property type="term" value="P:L-proline catabolic process to L-glutamate"/>
    <property type="evidence" value="ECO:0007669"/>
    <property type="project" value="TreeGrafter"/>
</dbReference>
<keyword evidence="5" id="KW-0285">Flavoprotein</keyword>
<comment type="function">
    <text evidence="5">Converts proline to delta-1-pyrroline-5-carboxylate.</text>
</comment>
<gene>
    <name evidence="7" type="ORF">D9619_003614</name>
</gene>
<comment type="caution">
    <text evidence="7">The sequence shown here is derived from an EMBL/GenBank/DDBJ whole genome shotgun (WGS) entry which is preliminary data.</text>
</comment>
<keyword evidence="5" id="KW-0274">FAD</keyword>
<dbReference type="Gene3D" id="3.20.20.220">
    <property type="match status" value="1"/>
</dbReference>
<dbReference type="EC" id="1.5.5.2" evidence="2 5"/>
<keyword evidence="4 5" id="KW-0642">Proline metabolism</keyword>
<comment type="similarity">
    <text evidence="1 5">Belongs to the proline oxidase family.</text>
</comment>
<name>A0A8H5EUD0_9AGAR</name>
<accession>A0A8H5EUD0</accession>
<organism evidence="7 8">
    <name type="scientific">Psilocybe cf. subviscida</name>
    <dbReference type="NCBI Taxonomy" id="2480587"/>
    <lineage>
        <taxon>Eukaryota</taxon>
        <taxon>Fungi</taxon>
        <taxon>Dikarya</taxon>
        <taxon>Basidiomycota</taxon>
        <taxon>Agaricomycotina</taxon>
        <taxon>Agaricomycetes</taxon>
        <taxon>Agaricomycetidae</taxon>
        <taxon>Agaricales</taxon>
        <taxon>Agaricineae</taxon>
        <taxon>Strophariaceae</taxon>
        <taxon>Psilocybe</taxon>
    </lineage>
</organism>
<reference evidence="7 8" key="1">
    <citation type="journal article" date="2020" name="ISME J.">
        <title>Uncovering the hidden diversity of litter-decomposition mechanisms in mushroom-forming fungi.</title>
        <authorList>
            <person name="Floudas D."/>
            <person name="Bentzer J."/>
            <person name="Ahren D."/>
            <person name="Johansson T."/>
            <person name="Persson P."/>
            <person name="Tunlid A."/>
        </authorList>
    </citation>
    <scope>NUCLEOTIDE SEQUENCE [LARGE SCALE GENOMIC DNA]</scope>
    <source>
        <strain evidence="7 8">CBS 101986</strain>
    </source>
</reference>